<keyword evidence="11 16" id="KW-1133">Transmembrane helix</keyword>
<evidence type="ECO:0000256" key="5">
    <source>
        <dbReference type="ARBA" id="ARBA00022554"/>
    </source>
</evidence>
<comment type="caution">
    <text evidence="20">The sequence shown here is derived from an EMBL/GenBank/DDBJ whole genome shotgun (WGS) entry which is preliminary data.</text>
</comment>
<evidence type="ECO:0000259" key="19">
    <source>
        <dbReference type="Pfam" id="PF22251"/>
    </source>
</evidence>
<evidence type="ECO:0000259" key="17">
    <source>
        <dbReference type="Pfam" id="PF04389"/>
    </source>
</evidence>
<evidence type="ECO:0000313" key="20">
    <source>
        <dbReference type="EMBL" id="KHJ35011.1"/>
    </source>
</evidence>
<reference evidence="20 21" key="1">
    <citation type="journal article" date="2014" name="BMC Genomics">
        <title>Adaptive genomic structural variation in the grape powdery mildew pathogen, Erysiphe necator.</title>
        <authorList>
            <person name="Jones L."/>
            <person name="Riaz S."/>
            <person name="Morales-Cruz A."/>
            <person name="Amrine K.C."/>
            <person name="McGuire B."/>
            <person name="Gubler W.D."/>
            <person name="Walker M.A."/>
            <person name="Cantu D."/>
        </authorList>
    </citation>
    <scope>NUCLEOTIDE SEQUENCE [LARGE SCALE GENOMIC DNA]</scope>
    <source>
        <strain evidence="21">c</strain>
    </source>
</reference>
<feature type="domain" description="Vacuolar membrane protease transmembrane" evidence="19">
    <location>
        <begin position="474"/>
        <end position="761"/>
    </location>
</feature>
<evidence type="ECO:0000256" key="11">
    <source>
        <dbReference type="ARBA" id="ARBA00022989"/>
    </source>
</evidence>
<keyword evidence="13 16" id="KW-0472">Membrane</keyword>
<evidence type="ECO:0000256" key="7">
    <source>
        <dbReference type="ARBA" id="ARBA00022692"/>
    </source>
</evidence>
<feature type="transmembrane region" description="Helical" evidence="16">
    <location>
        <begin position="476"/>
        <end position="495"/>
    </location>
</feature>
<accession>A0A0B1PDH9</accession>
<evidence type="ECO:0000256" key="9">
    <source>
        <dbReference type="ARBA" id="ARBA00022801"/>
    </source>
</evidence>
<dbReference type="EMBL" id="JNVN01000575">
    <property type="protein sequence ID" value="KHJ35011.1"/>
    <property type="molecule type" value="Genomic_DNA"/>
</dbReference>
<gene>
    <name evidence="20" type="ORF">EV44_g0417</name>
</gene>
<dbReference type="Gene3D" id="3.40.630.10">
    <property type="entry name" value="Zn peptidases"/>
    <property type="match status" value="1"/>
</dbReference>
<evidence type="ECO:0000256" key="13">
    <source>
        <dbReference type="ARBA" id="ARBA00023136"/>
    </source>
</evidence>
<feature type="transmembrane region" description="Helical" evidence="16">
    <location>
        <begin position="571"/>
        <end position="592"/>
    </location>
</feature>
<keyword evidence="7 16" id="KW-0812">Transmembrane</keyword>
<dbReference type="GO" id="GO:0006508">
    <property type="term" value="P:proteolysis"/>
    <property type="evidence" value="ECO:0007669"/>
    <property type="project" value="UniProtKB-KW"/>
</dbReference>
<keyword evidence="8 15" id="KW-0479">Metal-binding</keyword>
<comment type="cofactor">
    <cofactor evidence="1">
        <name>Zn(2+)</name>
        <dbReference type="ChEBI" id="CHEBI:29105"/>
    </cofactor>
</comment>
<proteinExistence type="inferred from homology"/>
<dbReference type="SUPFAM" id="SSF53187">
    <property type="entry name" value="Zn-dependent exopeptidases"/>
    <property type="match status" value="1"/>
</dbReference>
<keyword evidence="12" id="KW-0482">Metalloprotease</keyword>
<organism evidence="20 21">
    <name type="scientific">Uncinula necator</name>
    <name type="common">Grape powdery mildew</name>
    <dbReference type="NCBI Taxonomy" id="52586"/>
    <lineage>
        <taxon>Eukaryota</taxon>
        <taxon>Fungi</taxon>
        <taxon>Dikarya</taxon>
        <taxon>Ascomycota</taxon>
        <taxon>Pezizomycotina</taxon>
        <taxon>Leotiomycetes</taxon>
        <taxon>Erysiphales</taxon>
        <taxon>Erysiphaceae</taxon>
        <taxon>Erysiphe</taxon>
    </lineage>
</organism>
<dbReference type="Pfam" id="PF04389">
    <property type="entry name" value="Peptidase_M28"/>
    <property type="match status" value="1"/>
</dbReference>
<dbReference type="Pfam" id="PF22251">
    <property type="entry name" value="PFF1_TM"/>
    <property type="match status" value="1"/>
</dbReference>
<dbReference type="GO" id="GO:0046872">
    <property type="term" value="F:metal ion binding"/>
    <property type="evidence" value="ECO:0007669"/>
    <property type="project" value="UniProtKB-KW"/>
</dbReference>
<name>A0A0B1PDH9_UNCNE</name>
<feature type="transmembrane region" description="Helical" evidence="16">
    <location>
        <begin position="732"/>
        <end position="751"/>
    </location>
</feature>
<dbReference type="GO" id="GO:0008235">
    <property type="term" value="F:metalloexopeptidase activity"/>
    <property type="evidence" value="ECO:0007669"/>
    <property type="project" value="InterPro"/>
</dbReference>
<evidence type="ECO:0000256" key="16">
    <source>
        <dbReference type="SAM" id="Phobius"/>
    </source>
</evidence>
<evidence type="ECO:0000256" key="1">
    <source>
        <dbReference type="ARBA" id="ARBA00001947"/>
    </source>
</evidence>
<evidence type="ECO:0000256" key="10">
    <source>
        <dbReference type="ARBA" id="ARBA00022833"/>
    </source>
</evidence>
<dbReference type="OMA" id="FCHTFVN"/>
<feature type="domain" description="Peptidase M28" evidence="17">
    <location>
        <begin position="196"/>
        <end position="370"/>
    </location>
</feature>
<dbReference type="PANTHER" id="PTHR12147">
    <property type="entry name" value="METALLOPEPTIDASE M28 FAMILY MEMBER"/>
    <property type="match status" value="1"/>
</dbReference>
<evidence type="ECO:0000313" key="21">
    <source>
        <dbReference type="Proteomes" id="UP000030854"/>
    </source>
</evidence>
<dbReference type="InterPro" id="IPR053975">
    <property type="entry name" value="PFF1_C"/>
</dbReference>
<feature type="transmembrane region" description="Helical" evidence="16">
    <location>
        <begin position="540"/>
        <end position="559"/>
    </location>
</feature>
<dbReference type="STRING" id="52586.A0A0B1PDH9"/>
<evidence type="ECO:0000256" key="12">
    <source>
        <dbReference type="ARBA" id="ARBA00023049"/>
    </source>
</evidence>
<dbReference type="HOGENOM" id="CLU_006412_1_0_1"/>
<feature type="transmembrane region" description="Helical" evidence="16">
    <location>
        <begin position="696"/>
        <end position="720"/>
    </location>
</feature>
<evidence type="ECO:0000256" key="8">
    <source>
        <dbReference type="ARBA" id="ARBA00022723"/>
    </source>
</evidence>
<sequence>MRYSSLLSFIPVTVTLVASIIYLSITTSLLIIHETVPPAPKDLTSYRGFNLTEAWSDLQELSNGYHPFNSHRNDEVRNWLLVKIKETLDTSGVNWVLERSGQEVKSQPSKYLSMNKNIKSNDIKYTLTNELSSQVFVFDDLTSNFTSNDVETKSRKPGASKYFEGSNIIVYIRGTKDQRDEWWKPSPPYVKHQHGRAGVLVNAHLDSVSTGYGTTDDGVGVITALQLLKFFTIKGNEPERGLILLFNNNEEDGLYGSKAFLPHPMASFVNTFLNLEGAGAGGRANLFRSTDLEVTRAYAHSPNPFGNVIGADAFSLKFIRSDTDYTIFRAEGYSGLDVAFYVPRSRYHTDEDDIKHTTINSVWHMLSASVETVKYLTTDKNRLHDGQKDGKKSKINNTRPKGVWFDLFGQAFIVFGLQTLFAWSLTILIATPLILLVISYILIRQDKLYLFTSTTKPSEHISEWIPLQGWRGAFRFPIVLLISSTLTIGTAFLLKKINPLIIYSSQYSVWCMFLSLYFCVFWLLMSIFNAIRPSALHRIYVLLWMFLLGWIILVVVTIFEDRFQISSGYIFVFNQVAIFLATLIGLCDLFALPKKSSLIEKQSEQETRDSVMPSSATNALDVIGREAQDNQEEEELPAVEATPLLGNKLRRSLTRTTFSKGYRRLKTDHHNDMNGDVYGYYGYEQKWSNKLPSLTWLLQILILVPFNLIITEQIGLLLVSPASQTGVDGSDLLVPYLITAVFSILIFFPLSPFIHRITYHIPMFLFFILIGTLTYNLAAFPFSAQNRYKAFFQQTVNLDDGSNQVTLAGIEEYIRDIISYVPSATGQSINCTMNPEIREGVSFCSYEGKVPNVLNGVTTENISGRGYEDWLNYNITRIENSNKAIFEVFGRETKACVIRFNLPFSSFYVHGAATHHRHWVDVSDTESQQIKLWHRDWNRKWVVEVEWPVSIGKEPGEEGRSGEVVCLWNDHNKPDTIPSLDELERYMPVWATKTKLTDGLVEGSKAFAV</sequence>
<dbReference type="GO" id="GO:0005774">
    <property type="term" value="C:vacuolar membrane"/>
    <property type="evidence" value="ECO:0007669"/>
    <property type="project" value="UniProtKB-SubCell"/>
</dbReference>
<dbReference type="PANTHER" id="PTHR12147:SF58">
    <property type="entry name" value="VACUOLAR MEMBRANE PROTEASE"/>
    <property type="match status" value="1"/>
</dbReference>
<evidence type="ECO:0000256" key="6">
    <source>
        <dbReference type="ARBA" id="ARBA00022670"/>
    </source>
</evidence>
<dbReference type="CDD" id="cd03875">
    <property type="entry name" value="M28_Fxna_like"/>
    <property type="match status" value="1"/>
</dbReference>
<dbReference type="AlphaFoldDB" id="A0A0B1PDH9"/>
<dbReference type="InterPro" id="IPR007484">
    <property type="entry name" value="Peptidase_M28"/>
</dbReference>
<keyword evidence="6 15" id="KW-0645">Protease</keyword>
<protein>
    <recommendedName>
        <fullName evidence="15">Peptide hydrolase</fullName>
        <ecNumber evidence="15">3.4.-.-</ecNumber>
    </recommendedName>
</protein>
<feature type="transmembrane region" description="Helical" evidence="16">
    <location>
        <begin position="763"/>
        <end position="784"/>
    </location>
</feature>
<keyword evidence="21" id="KW-1185">Reference proteome</keyword>
<keyword evidence="14" id="KW-0325">Glycoprotein</keyword>
<dbReference type="EC" id="3.4.-.-" evidence="15"/>
<dbReference type="InterPro" id="IPR053976">
    <property type="entry name" value="PFF1_TM"/>
</dbReference>
<feature type="transmembrane region" description="Helical" evidence="16">
    <location>
        <begin position="427"/>
        <end position="443"/>
    </location>
</feature>
<keyword evidence="9 15" id="KW-0378">Hydrolase</keyword>
<dbReference type="Proteomes" id="UP000030854">
    <property type="component" value="Unassembled WGS sequence"/>
</dbReference>
<dbReference type="InterPro" id="IPR048024">
    <property type="entry name" value="Fxna-like_M28_dom"/>
</dbReference>
<feature type="domain" description="Vacuolar membrane protease C-terminal" evidence="18">
    <location>
        <begin position="789"/>
        <end position="1002"/>
    </location>
</feature>
<feature type="transmembrane region" description="Helical" evidence="16">
    <location>
        <begin position="6"/>
        <end position="32"/>
    </location>
</feature>
<evidence type="ECO:0000256" key="15">
    <source>
        <dbReference type="RuleBase" id="RU361240"/>
    </source>
</evidence>
<comment type="similarity">
    <text evidence="4 15">Belongs to the peptidase M28 family.</text>
</comment>
<feature type="transmembrane region" description="Helical" evidence="16">
    <location>
        <begin position="507"/>
        <end position="528"/>
    </location>
</feature>
<comment type="function">
    <text evidence="2">May be involved in vacuolar sorting and osmoregulation.</text>
</comment>
<comment type="subcellular location">
    <subcellularLocation>
        <location evidence="3">Vacuole membrane</location>
        <topology evidence="3">Multi-pass membrane protein</topology>
    </subcellularLocation>
</comment>
<evidence type="ECO:0000256" key="4">
    <source>
        <dbReference type="ARBA" id="ARBA00010918"/>
    </source>
</evidence>
<dbReference type="Pfam" id="PF22250">
    <property type="entry name" value="PFF1_C"/>
    <property type="match status" value="1"/>
</dbReference>
<keyword evidence="10 15" id="KW-0862">Zinc</keyword>
<evidence type="ECO:0000256" key="3">
    <source>
        <dbReference type="ARBA" id="ARBA00004128"/>
    </source>
</evidence>
<keyword evidence="5" id="KW-0926">Vacuole</keyword>
<evidence type="ECO:0000256" key="2">
    <source>
        <dbReference type="ARBA" id="ARBA00003273"/>
    </source>
</evidence>
<evidence type="ECO:0000256" key="14">
    <source>
        <dbReference type="ARBA" id="ARBA00023180"/>
    </source>
</evidence>
<evidence type="ECO:0000259" key="18">
    <source>
        <dbReference type="Pfam" id="PF22250"/>
    </source>
</evidence>
<dbReference type="InterPro" id="IPR045175">
    <property type="entry name" value="M28_fam"/>
</dbReference>